<dbReference type="InterPro" id="IPR000055">
    <property type="entry name" value="Restrct_endonuc_typeI_TRD"/>
</dbReference>
<organism evidence="5">
    <name type="scientific">Candidatus Methanogaster sp. ANME-2c ERB4</name>
    <dbReference type="NCBI Taxonomy" id="2759911"/>
    <lineage>
        <taxon>Archaea</taxon>
        <taxon>Methanobacteriati</taxon>
        <taxon>Methanobacteriota</taxon>
        <taxon>Stenosarchaea group</taxon>
        <taxon>Methanomicrobia</taxon>
        <taxon>Methanosarcinales</taxon>
        <taxon>ANME-2 cluster</taxon>
        <taxon>Candidatus Methanogasteraceae</taxon>
        <taxon>Candidatus Methanogaster</taxon>
    </lineage>
</organism>
<dbReference type="CDD" id="cd17288">
    <property type="entry name" value="RMtype1_S_LlaAI06ORF1089P_TRD1-CR1_like"/>
    <property type="match status" value="1"/>
</dbReference>
<reference evidence="5" key="1">
    <citation type="submission" date="2020-06" db="EMBL/GenBank/DDBJ databases">
        <title>Unique genomic features of the anaerobic methanotrophic archaea.</title>
        <authorList>
            <person name="Chadwick G.L."/>
            <person name="Skennerton C.T."/>
            <person name="Laso-Perez R."/>
            <person name="Leu A.O."/>
            <person name="Speth D.R."/>
            <person name="Yu H."/>
            <person name="Morgan-Lang C."/>
            <person name="Hatzenpichler R."/>
            <person name="Goudeau D."/>
            <person name="Malmstrom R."/>
            <person name="Brazelton W.J."/>
            <person name="Woyke T."/>
            <person name="Hallam S.J."/>
            <person name="Tyson G.W."/>
            <person name="Wegener G."/>
            <person name="Boetius A."/>
            <person name="Orphan V."/>
        </authorList>
    </citation>
    <scope>NUCLEOTIDE SEQUENCE</scope>
</reference>
<feature type="domain" description="Type I restriction modification DNA specificity" evidence="4">
    <location>
        <begin position="199"/>
        <end position="360"/>
    </location>
</feature>
<sequence>MKVMESSNDWELKSLRDLATINYGRSPAAILSIDGLYPVVGTGGTERLGNDYLHEGESIIVGRKGTIDRVHFATGRFWTIDTAYYLSDFKESVPRWLFYFLQAIDLRQMNEATGVPSLSRDLLYKLQIPTPPKPEQIKIAEILSTVDRAIEQTEAIITKQQRIKTGLMQDLLTRGIDEHGNIRSEETHEFKDSPLGRIPVEWEVKYLMEIVAITEGQRDPKREPYHDWLLVAPDHIESKSGLLLTKKTAREQGAISGKYEFSCGDVVYSKIRPYLRKAVLVDFNGLCSADMYPLRPKEGVRSEFVLMVILGERFSRYAESVSERSGFPKINRKELSEFRVALPSGSEQNRMATFAKELSTSSVHNKTHLSKLRSIKTALMQDLLTGKKRVTALLNDTEEITS</sequence>
<dbReference type="SUPFAM" id="SSF116734">
    <property type="entry name" value="DNA methylase specificity domain"/>
    <property type="match status" value="2"/>
</dbReference>
<proteinExistence type="inferred from homology"/>
<evidence type="ECO:0000259" key="4">
    <source>
        <dbReference type="Pfam" id="PF01420"/>
    </source>
</evidence>
<dbReference type="Gene3D" id="1.10.287.1120">
    <property type="entry name" value="Bipartite methylase S protein"/>
    <property type="match status" value="1"/>
</dbReference>
<dbReference type="InterPro" id="IPR044946">
    <property type="entry name" value="Restrct_endonuc_typeI_TRD_sf"/>
</dbReference>
<dbReference type="GO" id="GO:0003677">
    <property type="term" value="F:DNA binding"/>
    <property type="evidence" value="ECO:0007669"/>
    <property type="project" value="UniProtKB-KW"/>
</dbReference>
<accession>A0A7G9YGB6</accession>
<keyword evidence="3" id="KW-0238">DNA-binding</keyword>
<evidence type="ECO:0000256" key="2">
    <source>
        <dbReference type="ARBA" id="ARBA00022747"/>
    </source>
</evidence>
<feature type="domain" description="Type I restriction modification DNA specificity" evidence="4">
    <location>
        <begin position="9"/>
        <end position="156"/>
    </location>
</feature>
<dbReference type="Gene3D" id="3.90.220.20">
    <property type="entry name" value="DNA methylase specificity domains"/>
    <property type="match status" value="2"/>
</dbReference>
<dbReference type="AlphaFoldDB" id="A0A7G9YGB6"/>
<dbReference type="PANTHER" id="PTHR30408:SF12">
    <property type="entry name" value="TYPE I RESTRICTION ENZYME MJAVIII SPECIFICITY SUBUNIT"/>
    <property type="match status" value="1"/>
</dbReference>
<evidence type="ECO:0000256" key="3">
    <source>
        <dbReference type="ARBA" id="ARBA00023125"/>
    </source>
</evidence>
<evidence type="ECO:0000313" key="5">
    <source>
        <dbReference type="EMBL" id="QNO47050.1"/>
    </source>
</evidence>
<protein>
    <recommendedName>
        <fullName evidence="4">Type I restriction modification DNA specificity domain-containing protein</fullName>
    </recommendedName>
</protein>
<dbReference type="InterPro" id="IPR052021">
    <property type="entry name" value="Type-I_RS_S_subunit"/>
</dbReference>
<dbReference type="Pfam" id="PF01420">
    <property type="entry name" value="Methylase_S"/>
    <property type="match status" value="2"/>
</dbReference>
<gene>
    <name evidence="5" type="ORF">NBCJMJBN_00011</name>
</gene>
<dbReference type="GO" id="GO:0009307">
    <property type="term" value="P:DNA restriction-modification system"/>
    <property type="evidence" value="ECO:0007669"/>
    <property type="project" value="UniProtKB-KW"/>
</dbReference>
<dbReference type="PANTHER" id="PTHR30408">
    <property type="entry name" value="TYPE-1 RESTRICTION ENZYME ECOKI SPECIFICITY PROTEIN"/>
    <property type="match status" value="1"/>
</dbReference>
<evidence type="ECO:0000256" key="1">
    <source>
        <dbReference type="ARBA" id="ARBA00010923"/>
    </source>
</evidence>
<dbReference type="EMBL" id="MT631239">
    <property type="protein sequence ID" value="QNO47050.1"/>
    <property type="molecule type" value="Genomic_DNA"/>
</dbReference>
<name>A0A7G9YGB6_9EURY</name>
<comment type="similarity">
    <text evidence="1">Belongs to the type-I restriction system S methylase family.</text>
</comment>
<keyword evidence="2" id="KW-0680">Restriction system</keyword>